<protein>
    <recommendedName>
        <fullName evidence="1">Transcription initiation factor IIF subunit alpha</fullName>
    </recommendedName>
</protein>
<feature type="transmembrane region" description="Helical" evidence="3">
    <location>
        <begin position="6"/>
        <end position="31"/>
    </location>
</feature>
<evidence type="ECO:0000313" key="5">
    <source>
        <dbReference type="Proteomes" id="UP001159405"/>
    </source>
</evidence>
<evidence type="ECO:0000313" key="4">
    <source>
        <dbReference type="EMBL" id="CAH3187281.1"/>
    </source>
</evidence>
<name>A0ABN8S926_9CNID</name>
<keyword evidence="3" id="KW-0812">Transmembrane</keyword>
<keyword evidence="1" id="KW-0238">DNA-binding</keyword>
<dbReference type="PANTHER" id="PTHR13011:SF0">
    <property type="entry name" value="GENERAL TRANSCRIPTION FACTOR IIF SUBUNIT 1"/>
    <property type="match status" value="1"/>
</dbReference>
<gene>
    <name evidence="4" type="ORF">PLOB_00037177</name>
</gene>
<feature type="region of interest" description="Disordered" evidence="2">
    <location>
        <begin position="275"/>
        <end position="361"/>
    </location>
</feature>
<keyword evidence="1" id="KW-0805">Transcription regulation</keyword>
<accession>A0ABN8S926</accession>
<dbReference type="SUPFAM" id="SSF53474">
    <property type="entry name" value="alpha/beta-Hydrolases"/>
    <property type="match status" value="1"/>
</dbReference>
<dbReference type="PANTHER" id="PTHR13011">
    <property type="entry name" value="TFIIF-ALPHA"/>
    <property type="match status" value="1"/>
</dbReference>
<dbReference type="InterPro" id="IPR029058">
    <property type="entry name" value="AB_hydrolase_fold"/>
</dbReference>
<evidence type="ECO:0000256" key="3">
    <source>
        <dbReference type="SAM" id="Phobius"/>
    </source>
</evidence>
<keyword evidence="1" id="KW-0539">Nucleus</keyword>
<dbReference type="SUPFAM" id="SSF46785">
    <property type="entry name" value="Winged helix' DNA-binding domain"/>
    <property type="match status" value="1"/>
</dbReference>
<dbReference type="InterPro" id="IPR036388">
    <property type="entry name" value="WH-like_DNA-bd_sf"/>
</dbReference>
<keyword evidence="3" id="KW-1133">Transmembrane helix</keyword>
<dbReference type="InterPro" id="IPR008851">
    <property type="entry name" value="TFIIF-alpha"/>
</dbReference>
<evidence type="ECO:0000256" key="2">
    <source>
        <dbReference type="SAM" id="MobiDB-lite"/>
    </source>
</evidence>
<comment type="caution">
    <text evidence="4">The sequence shown here is derived from an EMBL/GenBank/DDBJ whole genome shotgun (WGS) entry which is preliminary data.</text>
</comment>
<keyword evidence="5" id="KW-1185">Reference proteome</keyword>
<dbReference type="Gene3D" id="1.10.10.10">
    <property type="entry name" value="Winged helix-like DNA-binding domain superfamily/Winged helix DNA-binding domain"/>
    <property type="match status" value="1"/>
</dbReference>
<dbReference type="InterPro" id="IPR036390">
    <property type="entry name" value="WH_DNA-bd_sf"/>
</dbReference>
<keyword evidence="3" id="KW-0472">Membrane</keyword>
<dbReference type="Pfam" id="PF05793">
    <property type="entry name" value="TFIIF_alpha"/>
    <property type="match status" value="1"/>
</dbReference>
<dbReference type="Proteomes" id="UP001159405">
    <property type="component" value="Unassembled WGS sequence"/>
</dbReference>
<keyword evidence="1" id="KW-0804">Transcription</keyword>
<feature type="region of interest" description="Disordered" evidence="2">
    <location>
        <begin position="239"/>
        <end position="263"/>
    </location>
</feature>
<evidence type="ECO:0000256" key="1">
    <source>
        <dbReference type="RuleBase" id="RU366044"/>
    </source>
</evidence>
<comment type="similarity">
    <text evidence="1">Belongs to the TFIIF alpha subunit family.</text>
</comment>
<sequence length="410" mass="44903">MANQVIRALFVYSLALFYGFMVCFFLLLTAIRNLEIPRRGKRREKPPACLLDPELGEHHFLRTASNIRIHYVAKGDTGKPLMLCIHGFPEIEALDYKSCTLLSHDWGGALAWNCHPKTANKERLVRYQFYNPGQKSLGQYCNIHIFLSFLGSLLKQCIVFEIFLQFSVHPPYTKLKLGKNSGYTREGLGLRELENAPEMQKCSKTFAHDCRSALKSCLGSLYLSRKLSTYVSSVCKGDEKKKKKCGSGSSISSNSRSSTPTIATDGAANTIAAAATKLNQDRPGTPSKSKKRLASASEKGTPGEEGSPASKKPRVSPAPSAGGAGGGSRTSTPTPAGSGEGPQGIAEEALRRYLTRKPMTSKDLLQKFKSKRTGLLNDETVKKLAAIVRKIQPEQKTIKGKLYLSLKPQS</sequence>
<comment type="subcellular location">
    <subcellularLocation>
        <location evidence="1">Nucleus</location>
    </subcellularLocation>
</comment>
<organism evidence="4 5">
    <name type="scientific">Porites lobata</name>
    <dbReference type="NCBI Taxonomy" id="104759"/>
    <lineage>
        <taxon>Eukaryota</taxon>
        <taxon>Metazoa</taxon>
        <taxon>Cnidaria</taxon>
        <taxon>Anthozoa</taxon>
        <taxon>Hexacorallia</taxon>
        <taxon>Scleractinia</taxon>
        <taxon>Fungiina</taxon>
        <taxon>Poritidae</taxon>
        <taxon>Porites</taxon>
    </lineage>
</organism>
<proteinExistence type="inferred from homology"/>
<reference evidence="4 5" key="1">
    <citation type="submission" date="2022-05" db="EMBL/GenBank/DDBJ databases">
        <authorList>
            <consortium name="Genoscope - CEA"/>
            <person name="William W."/>
        </authorList>
    </citation>
    <scope>NUCLEOTIDE SEQUENCE [LARGE SCALE GENOMIC DNA]</scope>
</reference>
<dbReference type="EMBL" id="CALNXK010000533">
    <property type="protein sequence ID" value="CAH3187281.1"/>
    <property type="molecule type" value="Genomic_DNA"/>
</dbReference>
<comment type="function">
    <text evidence="1">TFIIF is a general transcription initiation factor that binds to RNA polymerase II and helps to recruit it to the initiation complex in collaboration with TFIIB. It promotes transcription elongation.</text>
</comment>
<feature type="compositionally biased region" description="Low complexity" evidence="2">
    <location>
        <begin position="246"/>
        <end position="263"/>
    </location>
</feature>